<organism evidence="1 2">
    <name type="scientific">Pneumocystis murina (strain B123)</name>
    <name type="common">Mouse pneumocystis pneumonia agent</name>
    <name type="synonym">Pneumocystis carinii f. sp. muris</name>
    <dbReference type="NCBI Taxonomy" id="1069680"/>
    <lineage>
        <taxon>Eukaryota</taxon>
        <taxon>Fungi</taxon>
        <taxon>Dikarya</taxon>
        <taxon>Ascomycota</taxon>
        <taxon>Taphrinomycotina</taxon>
        <taxon>Pneumocystomycetes</taxon>
        <taxon>Pneumocystaceae</taxon>
        <taxon>Pneumocystis</taxon>
    </lineage>
</organism>
<dbReference type="RefSeq" id="XP_007874138.1">
    <property type="nucleotide sequence ID" value="XM_007875947.1"/>
</dbReference>
<accession>M7NR33</accession>
<reference evidence="2" key="1">
    <citation type="journal article" date="2016" name="Nat. Commun.">
        <title>Genome analysis of three Pneumocystis species reveals adaptation mechanisms to life exclusively in mammalian hosts.</title>
        <authorList>
            <person name="Ma L."/>
            <person name="Chen Z."/>
            <person name="Huang D.W."/>
            <person name="Kutty G."/>
            <person name="Ishihara M."/>
            <person name="Wang H."/>
            <person name="Abouelleil A."/>
            <person name="Bishop L."/>
            <person name="Davey E."/>
            <person name="Deng R."/>
            <person name="Deng X."/>
            <person name="Fan L."/>
            <person name="Fantoni G."/>
            <person name="Fitzgerald M."/>
            <person name="Gogineni E."/>
            <person name="Goldberg J.M."/>
            <person name="Handley G."/>
            <person name="Hu X."/>
            <person name="Huber C."/>
            <person name="Jiao X."/>
            <person name="Jones K."/>
            <person name="Levin J.Z."/>
            <person name="Liu Y."/>
            <person name="Macdonald P."/>
            <person name="Melnikov A."/>
            <person name="Raley C."/>
            <person name="Sassi M."/>
            <person name="Sherman B.T."/>
            <person name="Song X."/>
            <person name="Sykes S."/>
            <person name="Tran B."/>
            <person name="Walsh L."/>
            <person name="Xia Y."/>
            <person name="Yang J."/>
            <person name="Young S."/>
            <person name="Zeng Q."/>
            <person name="Zheng X."/>
            <person name="Stephens R."/>
            <person name="Nusbaum C."/>
            <person name="Birren B.W."/>
            <person name="Azadi P."/>
            <person name="Lempicki R.A."/>
            <person name="Cuomo C.A."/>
            <person name="Kovacs J.A."/>
        </authorList>
    </citation>
    <scope>NUCLEOTIDE SEQUENCE [LARGE SCALE GENOMIC DNA]</scope>
    <source>
        <strain evidence="2">B123</strain>
    </source>
</reference>
<evidence type="ECO:0000313" key="2">
    <source>
        <dbReference type="Proteomes" id="UP000011958"/>
    </source>
</evidence>
<dbReference type="Proteomes" id="UP000011958">
    <property type="component" value="Unassembled WGS sequence"/>
</dbReference>
<comment type="caution">
    <text evidence="1">The sequence shown here is derived from an EMBL/GenBank/DDBJ whole genome shotgun (WGS) entry which is preliminary data.</text>
</comment>
<dbReference type="HOGENOM" id="CLU_1865971_0_0_1"/>
<dbReference type="OrthoDB" id="5385626at2759"/>
<dbReference type="VEuPathDB" id="FungiDB:PNEG_02157"/>
<name>M7NR33_PNEMU</name>
<sequence length="137" mass="16950">MNCECSKKFTSILFMKGYEQCKIYNGQMFYCFSCGSKDSFRSLHNQRLQMYLDRVRHCREEYWLKNRKKDQIMQSFFLAEENERRKFLEQEAIFHQITFDEIDDDEHIFIDQIEALEDEQNNYLIDRYVKDTFEERL</sequence>
<keyword evidence="2" id="KW-1185">Reference proteome</keyword>
<evidence type="ECO:0000313" key="1">
    <source>
        <dbReference type="EMBL" id="EMR09571.1"/>
    </source>
</evidence>
<proteinExistence type="predicted"/>
<gene>
    <name evidence="1" type="ORF">PNEG_02157</name>
</gene>
<dbReference type="GeneID" id="19895850"/>
<dbReference type="AlphaFoldDB" id="M7NR33"/>
<protein>
    <submittedName>
        <fullName evidence="1">Uncharacterized protein</fullName>
    </submittedName>
</protein>
<dbReference type="EMBL" id="AFWA02000012">
    <property type="protein sequence ID" value="EMR09571.1"/>
    <property type="molecule type" value="Genomic_DNA"/>
</dbReference>